<dbReference type="InterPro" id="IPR001084">
    <property type="entry name" value="MAP_tubulin-bd_rpt"/>
</dbReference>
<feature type="compositionally biased region" description="Basic and acidic residues" evidence="7">
    <location>
        <begin position="489"/>
        <end position="498"/>
    </location>
</feature>
<feature type="compositionally biased region" description="Basic and acidic residues" evidence="7">
    <location>
        <begin position="171"/>
        <end position="190"/>
    </location>
</feature>
<organism evidence="8 9">
    <name type="scientific">Cordylochernes scorpioides</name>
    <dbReference type="NCBI Taxonomy" id="51811"/>
    <lineage>
        <taxon>Eukaryota</taxon>
        <taxon>Metazoa</taxon>
        <taxon>Ecdysozoa</taxon>
        <taxon>Arthropoda</taxon>
        <taxon>Chelicerata</taxon>
        <taxon>Arachnida</taxon>
        <taxon>Pseudoscorpiones</taxon>
        <taxon>Cheliferoidea</taxon>
        <taxon>Chernetidae</taxon>
        <taxon>Cordylochernes</taxon>
    </lineage>
</organism>
<name>A0ABY6LZ07_9ARAC</name>
<dbReference type="Pfam" id="PF00418">
    <property type="entry name" value="Tubulin-binding"/>
    <property type="match status" value="3"/>
</dbReference>
<sequence length="603" mass="65804">MAPCSALQHMGYLTLHTLRSLDAFIESVQCPDYLPPTAITSSIFLGIKSNTDWMAVPDVTTSNLEEERNAACAEVDTMQRERIEQTSNFSIKEFGDKSFKTVIENVFKIEAVTVTLEEEVKKDTNDRDLTTIENAAVESGKDESLDQTDATSITSWWDDADTVVEKPSLAIEDKGRKEEEGQNDVGDKSTMEMDALEMKAIPEPKPDRMNFELSTNVHLEKTDDSNKIVLVTHVKFFSKDVAQQETSEREDDSGAGEGDDKKFDQENGSMENLAGEEDAEERDSNDDSQENSEASDQEKLEKLEKIRAELESKFEKKEKDIQTLISDPVSCIDGEISSKISDVAALLEKRALLKAQNDGRLFRRQDAMSPSRGSSSRSASPATPFKSRVQKDGMTATANQETKVSDLESGGRRESKPPGGAQAPRKAATNGARAASTSPKKAGPKNGLDSPAKTPNSEQKRIPPIKAPVGKAPNPNVKEVRSKIGSMDNIKHKPKGGEKKVCAPTILITKKYPWPTARNASVVVTQKLEWNTSSKIGSLDNATHKAGGGEKKILTQKLNFKEKAQSKIGSLENAAHKPGGGNVKVRGDSTLPETELPVTPGEA</sequence>
<feature type="compositionally biased region" description="Basic and acidic residues" evidence="7">
    <location>
        <begin position="403"/>
        <end position="416"/>
    </location>
</feature>
<dbReference type="InterPro" id="IPR027324">
    <property type="entry name" value="MAP2/MAP4/Tau"/>
</dbReference>
<evidence type="ECO:0000256" key="2">
    <source>
        <dbReference type="ARBA" id="ARBA00022490"/>
    </source>
</evidence>
<dbReference type="PANTHER" id="PTHR11501">
    <property type="entry name" value="MICROTUBULE-ASSOCIATED PROTEIN"/>
    <property type="match status" value="1"/>
</dbReference>
<dbReference type="PROSITE" id="PS00229">
    <property type="entry name" value="TAU_MAP_1"/>
    <property type="match status" value="1"/>
</dbReference>
<keyword evidence="9" id="KW-1185">Reference proteome</keyword>
<evidence type="ECO:0000256" key="7">
    <source>
        <dbReference type="SAM" id="MobiDB-lite"/>
    </source>
</evidence>
<keyword evidence="6" id="KW-0493">Microtubule</keyword>
<evidence type="ECO:0000256" key="5">
    <source>
        <dbReference type="ARBA" id="ARBA00023212"/>
    </source>
</evidence>
<feature type="region of interest" description="Disordered" evidence="7">
    <location>
        <begin position="354"/>
        <end position="498"/>
    </location>
</feature>
<keyword evidence="5 6" id="KW-0206">Cytoskeleton</keyword>
<dbReference type="PROSITE" id="PS51491">
    <property type="entry name" value="TAU_MAP_2"/>
    <property type="match status" value="3"/>
</dbReference>
<protein>
    <recommendedName>
        <fullName evidence="6">Microtubule-associated protein</fullName>
    </recommendedName>
</protein>
<evidence type="ECO:0000256" key="6">
    <source>
        <dbReference type="RuleBase" id="RU000686"/>
    </source>
</evidence>
<reference evidence="8 9" key="1">
    <citation type="submission" date="2022-03" db="EMBL/GenBank/DDBJ databases">
        <title>A chromosomal length assembly of Cordylochernes scorpioides.</title>
        <authorList>
            <person name="Zeh D."/>
            <person name="Zeh J."/>
        </authorList>
    </citation>
    <scope>NUCLEOTIDE SEQUENCE [LARGE SCALE GENOMIC DNA]</scope>
    <source>
        <strain evidence="8">IN4F17</strain>
        <tissue evidence="8">Whole Body</tissue>
    </source>
</reference>
<feature type="region of interest" description="Disordered" evidence="7">
    <location>
        <begin position="242"/>
        <end position="303"/>
    </location>
</feature>
<feature type="region of interest" description="Disordered" evidence="7">
    <location>
        <begin position="570"/>
        <end position="603"/>
    </location>
</feature>
<dbReference type="PANTHER" id="PTHR11501:SF18">
    <property type="entry name" value="MICROTUBULE-ASSOCIATED PROTEIN"/>
    <property type="match status" value="1"/>
</dbReference>
<evidence type="ECO:0000256" key="3">
    <source>
        <dbReference type="ARBA" id="ARBA00022553"/>
    </source>
</evidence>
<evidence type="ECO:0000256" key="4">
    <source>
        <dbReference type="ARBA" id="ARBA00022737"/>
    </source>
</evidence>
<evidence type="ECO:0000313" key="9">
    <source>
        <dbReference type="Proteomes" id="UP001235939"/>
    </source>
</evidence>
<evidence type="ECO:0000313" key="8">
    <source>
        <dbReference type="EMBL" id="UYV84780.1"/>
    </source>
</evidence>
<proteinExistence type="predicted"/>
<keyword evidence="2 6" id="KW-0963">Cytoplasm</keyword>
<dbReference type="Proteomes" id="UP001235939">
    <property type="component" value="Chromosome X"/>
</dbReference>
<accession>A0ABY6LZ07</accession>
<feature type="region of interest" description="Disordered" evidence="7">
    <location>
        <begin position="168"/>
        <end position="190"/>
    </location>
</feature>
<dbReference type="EMBL" id="CP092886">
    <property type="protein sequence ID" value="UYV84780.1"/>
    <property type="molecule type" value="Genomic_DNA"/>
</dbReference>
<keyword evidence="4" id="KW-0677">Repeat</keyword>
<evidence type="ECO:0000256" key="1">
    <source>
        <dbReference type="ARBA" id="ARBA00004245"/>
    </source>
</evidence>
<gene>
    <name evidence="8" type="ORF">LAZ67_X003471</name>
</gene>
<keyword evidence="3" id="KW-0597">Phosphoprotein</keyword>
<comment type="subcellular location">
    <subcellularLocation>
        <location evidence="1 6">Cytoplasm</location>
        <location evidence="1 6">Cytoskeleton</location>
    </subcellularLocation>
</comment>
<feature type="compositionally biased region" description="Low complexity" evidence="7">
    <location>
        <begin position="369"/>
        <end position="382"/>
    </location>
</feature>
<feature type="compositionally biased region" description="Acidic residues" evidence="7">
    <location>
        <begin position="274"/>
        <end position="295"/>
    </location>
</feature>